<sequence>MKARLLKILRVLAIILLSVLALVFILIGAVQMPGVQNALKNKLVNYLEEKVKTNVELERLAIKFPNSLVMENLYLQGQDVDTLLFAKKFDVGLDIPALLRNEAKLTSIDLEKIRANVVRREDGSFNFDYFVDAFTNKEEKSSESKPFILSLDKIKLQDIGVSFRDEQARNDMNVRFRYFDTRVKKFDIDQNTYAIGDIVMDGLKFRLKQDLLEEVAEKADEKVDSLREKKPMRLDLAGIKFTNFDIDFQDENSRMNSKILFRELNTKVKKIDIERNDYEIPHLLLSGANIDLNLYTPPTNGSADPEAKNDRGNPMTLVLGKGKLQDVKLRYNNTAVGRQAGLDPNHLDVSKLNLELWNFKMNEGQFAGTINSAEIQEKSGLNIQKLHTDFLYAEKQAYLKSLLLQTPKTLLRDEIILDYNSIQELSQNPGNVKVAANIRNSKIAFSDILNLVPSLQKTAPFNTYPNAVMNLDTGIFGRLDDLQINRFRLTGIDKTVVLASGKIQNAVSNPDNLFFDLNIRELSSEGKTIYKLVPKGTIPQNISLPAAFTIRGTAKGFANNLAANLSLNSTAGNAKINARADLRRKGAELYDVAAELDRLNIGKIIQNNQLGLVSGKVIAKGQNFDVMKGTAQISGNLSAFDFNGYRYQNVRLDGKLNHGNYRLNLDSKDANANLKLVASGMLRDNNPTIKMQGDLKNVDLYKLGFYKEALALKGSLSADFTNINPDFLNGGLLIDQLQITDKNGVYPLQEIRLTAVSNNEKNSLQLTSQIADVDLEGRYKLTEIGDALMQTVNEYYQISAPKKKISPGQYFDFSAKIKDDDLIRKFVPELKSFETIALDGNFAADRKSLAINAKIPQLQYGENHIENAALSVRNEGPALLYSLNAEELHNENLALNKVSIDGDVQENTITYNLAAKDEKDETRFLAAGNLRSLGEITEVSLDGNLVLNYSKWQVADGNKISIGKKGIIADQFVLTKNDSRIVLQSENQSFTSPLNVEIVNFKIDDIAELLRKDELPASGTINGTAQIRDLMGKNLNLNADLNITDLAAYENPVGNVQAKISNSSAEMLNADIRLTGYDNDVSITGTYNTAAAQFNLLMDMKALQMKSLQGFTQNQIKNAEGYLSGRLDITGSTEKPSILGSIKFNDVGMEIAQTGSNLRNLNDELRFTNTGINFNRFRINDKDGNALVINGDVLTPDYKSFAFDLKVRADEFRAVDSEKDNDKMMYGLLIINADLTIGGNLDLPKVDGKLSITDKTDYTFVLPQSSPELQDREGIVEFIPKELWAATDTGQSEDPAEKESRLRGLDVNVNIEIKREAKISLLIDKANGDFVKLQGQGDLTAGVDPSGKTTLVGTYDVEEGAYEMSVSLIRRKFDIQKGSTIIWTGDPMLAQLDITAIYRTEAPPYDLVEQQISGMSRSEMNQYKQRIPFNTELKLTGELMEPVIKFDITMDEENNSVSSSVVDNTKARLEELRTDESEMNKQVFALLLLNRFIGENPFDSESGMSAEMMARQSVSKILSQQLNNLAGDLIQGVDLNFDLESSEDYSTGEKNTRTDLNVGVSKRLLNDRLKVTVGSNFALEGQARQNEQTTNIAGDVSLDYQLSRDGRYMLRAFRKNEYQVALQGQIVETGLSFIITLDYNEFKDIFQKSKKNRENRELSREIHFDESK</sequence>
<name>A0A1M6ELD3_9FLAO</name>
<protein>
    <submittedName>
        <fullName evidence="6">Autotransporter translocation and assembly factor TamB</fullName>
    </submittedName>
</protein>
<evidence type="ECO:0000256" key="2">
    <source>
        <dbReference type="ARBA" id="ARBA00022692"/>
    </source>
</evidence>
<dbReference type="GO" id="GO:0090313">
    <property type="term" value="P:regulation of protein targeting to membrane"/>
    <property type="evidence" value="ECO:0007669"/>
    <property type="project" value="TreeGrafter"/>
</dbReference>
<dbReference type="Pfam" id="PF04357">
    <property type="entry name" value="TamB"/>
    <property type="match status" value="1"/>
</dbReference>
<keyword evidence="2" id="KW-0812">Transmembrane</keyword>
<gene>
    <name evidence="6" type="ORF">SAMN05443429_105143</name>
</gene>
<dbReference type="InterPro" id="IPR007452">
    <property type="entry name" value="TamB_C"/>
</dbReference>
<evidence type="ECO:0000256" key="3">
    <source>
        <dbReference type="ARBA" id="ARBA00022989"/>
    </source>
</evidence>
<dbReference type="Pfam" id="PF05359">
    <property type="entry name" value="DUF748"/>
    <property type="match status" value="1"/>
</dbReference>
<comment type="subcellular location">
    <subcellularLocation>
        <location evidence="1">Membrane</location>
        <topology evidence="1">Single-pass membrane protein</topology>
    </subcellularLocation>
</comment>
<dbReference type="GO" id="GO:0005886">
    <property type="term" value="C:plasma membrane"/>
    <property type="evidence" value="ECO:0007669"/>
    <property type="project" value="InterPro"/>
</dbReference>
<dbReference type="Proteomes" id="UP000184335">
    <property type="component" value="Unassembled WGS sequence"/>
</dbReference>
<keyword evidence="4" id="KW-0472">Membrane</keyword>
<evidence type="ECO:0000313" key="6">
    <source>
        <dbReference type="EMBL" id="SHI86216.1"/>
    </source>
</evidence>
<keyword evidence="3" id="KW-1133">Transmembrane helix</keyword>
<feature type="domain" description="Translocation and assembly module TamB C-terminal" evidence="5">
    <location>
        <begin position="1177"/>
        <end position="1623"/>
    </location>
</feature>
<dbReference type="PANTHER" id="PTHR30441:SF8">
    <property type="entry name" value="DUF748 DOMAIN-CONTAINING PROTEIN"/>
    <property type="match status" value="1"/>
</dbReference>
<evidence type="ECO:0000256" key="1">
    <source>
        <dbReference type="ARBA" id="ARBA00004167"/>
    </source>
</evidence>
<dbReference type="EMBL" id="FQYI01000005">
    <property type="protein sequence ID" value="SHI86216.1"/>
    <property type="molecule type" value="Genomic_DNA"/>
</dbReference>
<reference evidence="6 7" key="1">
    <citation type="submission" date="2016-11" db="EMBL/GenBank/DDBJ databases">
        <authorList>
            <person name="Jaros S."/>
            <person name="Januszkiewicz K."/>
            <person name="Wedrychowicz H."/>
        </authorList>
    </citation>
    <scope>NUCLEOTIDE SEQUENCE [LARGE SCALE GENOMIC DNA]</scope>
    <source>
        <strain evidence="6 7">DSM 25479</strain>
    </source>
</reference>
<dbReference type="STRING" id="1118202.SAMN05443429_105143"/>
<organism evidence="6 7">
    <name type="scientific">Cruoricaptor ignavus</name>
    <dbReference type="NCBI Taxonomy" id="1118202"/>
    <lineage>
        <taxon>Bacteria</taxon>
        <taxon>Pseudomonadati</taxon>
        <taxon>Bacteroidota</taxon>
        <taxon>Flavobacteriia</taxon>
        <taxon>Flavobacteriales</taxon>
        <taxon>Weeksellaceae</taxon>
        <taxon>Cruoricaptor</taxon>
    </lineage>
</organism>
<dbReference type="PANTHER" id="PTHR30441">
    <property type="entry name" value="DUF748 DOMAIN-CONTAINING PROTEIN"/>
    <property type="match status" value="1"/>
</dbReference>
<evidence type="ECO:0000313" key="7">
    <source>
        <dbReference type="Proteomes" id="UP000184335"/>
    </source>
</evidence>
<keyword evidence="7" id="KW-1185">Reference proteome</keyword>
<accession>A0A1M6ELD3</accession>
<dbReference type="InterPro" id="IPR008023">
    <property type="entry name" value="DUF748"/>
</dbReference>
<evidence type="ECO:0000256" key="4">
    <source>
        <dbReference type="ARBA" id="ARBA00023136"/>
    </source>
</evidence>
<evidence type="ECO:0000259" key="5">
    <source>
        <dbReference type="Pfam" id="PF04357"/>
    </source>
</evidence>
<dbReference type="GO" id="GO:0009306">
    <property type="term" value="P:protein secretion"/>
    <property type="evidence" value="ECO:0007669"/>
    <property type="project" value="InterPro"/>
</dbReference>
<dbReference type="InterPro" id="IPR052894">
    <property type="entry name" value="AsmA-related"/>
</dbReference>
<proteinExistence type="predicted"/>